<keyword evidence="3" id="KW-1185">Reference proteome</keyword>
<organism evidence="3">
    <name type="scientific">Melampsora larici-populina (strain 98AG31 / pathotype 3-4-7)</name>
    <name type="common">Poplar leaf rust fungus</name>
    <dbReference type="NCBI Taxonomy" id="747676"/>
    <lineage>
        <taxon>Eukaryota</taxon>
        <taxon>Fungi</taxon>
        <taxon>Dikarya</taxon>
        <taxon>Basidiomycota</taxon>
        <taxon>Pucciniomycotina</taxon>
        <taxon>Pucciniomycetes</taxon>
        <taxon>Pucciniales</taxon>
        <taxon>Melampsoraceae</taxon>
        <taxon>Melampsora</taxon>
    </lineage>
</organism>
<accession>F4R4N1</accession>
<proteinExistence type="predicted"/>
<dbReference type="HOGENOM" id="CLU_541923_0_0_1"/>
<sequence length="503" mass="56560">MNRPCDCRKCWTKHGSGGPTVSSLTIRRHHERNGPRPVTSQPESQPVSPQPPTPSSNPAPPVLPSLRSCSDTLVSSAQDDMLKIGLSNLKITSSPPVLNNLIDSTQKLDSKGIQSPGATDGSWLFLCVSLVTYLHVIAGVSLKAVNTTLRILHLAFTRFTKGMVLHEHDQYLLKTFPLEFSTAMKWLDIEADLERSVCCPKCFKRYRYPSADEPSIPQLCTHHNQQAKAWRDAKTHKARDQIFETCGVRWSCLNELEYWDPTKMVVVDTMHCISGILEYHFRRVWNLDKLGKSLEKKKDSTSALLQEAMSTNLDITDNSDINMTDDWQPIQLDLDHAMGSNITSSMSSFNQRDHGFAFNPCALNSLEEGLQNEDEDILYDEDGNELFLQLNNSSPDVEQKDLLDTGGLKKIRSTISTTSIPSWMYPPPANLGSASHRKLRSSDWIILFTIHLPVAMFALLQASKIDPDVVTNVLHLCSLTEIVMNYQTSDINIRDYFDHLVAY</sequence>
<dbReference type="InParanoid" id="F4R4N1"/>
<dbReference type="GeneID" id="18921357"/>
<dbReference type="EMBL" id="GL883090">
    <property type="protein sequence ID" value="EGG12837.1"/>
    <property type="molecule type" value="Genomic_DNA"/>
</dbReference>
<gene>
    <name evidence="2" type="ORF">MELLADRAFT_101408</name>
</gene>
<feature type="region of interest" description="Disordered" evidence="1">
    <location>
        <begin position="11"/>
        <end position="64"/>
    </location>
</feature>
<evidence type="ECO:0000313" key="2">
    <source>
        <dbReference type="EMBL" id="EGG12837.1"/>
    </source>
</evidence>
<dbReference type="RefSeq" id="XP_007403775.1">
    <property type="nucleotide sequence ID" value="XM_007403713.1"/>
</dbReference>
<feature type="compositionally biased region" description="Low complexity" evidence="1">
    <location>
        <begin position="37"/>
        <end position="47"/>
    </location>
</feature>
<dbReference type="STRING" id="747676.F4R4N1"/>
<protein>
    <submittedName>
        <fullName evidence="2">Uncharacterized protein</fullName>
    </submittedName>
</protein>
<dbReference type="VEuPathDB" id="FungiDB:MELLADRAFT_101408"/>
<dbReference type="KEGG" id="mlr:MELLADRAFT_101408"/>
<feature type="compositionally biased region" description="Pro residues" evidence="1">
    <location>
        <begin position="48"/>
        <end position="63"/>
    </location>
</feature>
<dbReference type="Proteomes" id="UP000001072">
    <property type="component" value="Unassembled WGS sequence"/>
</dbReference>
<name>F4R4N1_MELLP</name>
<reference evidence="3" key="1">
    <citation type="journal article" date="2011" name="Proc. Natl. Acad. Sci. U.S.A.">
        <title>Obligate biotrophy features unraveled by the genomic analysis of rust fungi.</title>
        <authorList>
            <person name="Duplessis S."/>
            <person name="Cuomo C.A."/>
            <person name="Lin Y.-C."/>
            <person name="Aerts A."/>
            <person name="Tisserant E."/>
            <person name="Veneault-Fourrey C."/>
            <person name="Joly D.L."/>
            <person name="Hacquard S."/>
            <person name="Amselem J."/>
            <person name="Cantarel B.L."/>
            <person name="Chiu R."/>
            <person name="Coutinho P.M."/>
            <person name="Feau N."/>
            <person name="Field M."/>
            <person name="Frey P."/>
            <person name="Gelhaye E."/>
            <person name="Goldberg J."/>
            <person name="Grabherr M.G."/>
            <person name="Kodira C.D."/>
            <person name="Kohler A."/>
            <person name="Kuees U."/>
            <person name="Lindquist E.A."/>
            <person name="Lucas S.M."/>
            <person name="Mago R."/>
            <person name="Mauceli E."/>
            <person name="Morin E."/>
            <person name="Murat C."/>
            <person name="Pangilinan J.L."/>
            <person name="Park R."/>
            <person name="Pearson M."/>
            <person name="Quesneville H."/>
            <person name="Rouhier N."/>
            <person name="Sakthikumar S."/>
            <person name="Salamov A.A."/>
            <person name="Schmutz J."/>
            <person name="Selles B."/>
            <person name="Shapiro H."/>
            <person name="Tanguay P."/>
            <person name="Tuskan G.A."/>
            <person name="Henrissat B."/>
            <person name="Van de Peer Y."/>
            <person name="Rouze P."/>
            <person name="Ellis J.G."/>
            <person name="Dodds P.N."/>
            <person name="Schein J.E."/>
            <person name="Zhong S."/>
            <person name="Hamelin R.C."/>
            <person name="Grigoriev I.V."/>
            <person name="Szabo L.J."/>
            <person name="Martin F."/>
        </authorList>
    </citation>
    <scope>NUCLEOTIDE SEQUENCE [LARGE SCALE GENOMIC DNA]</scope>
    <source>
        <strain evidence="3">98AG31 / pathotype 3-4-7</strain>
    </source>
</reference>
<evidence type="ECO:0000256" key="1">
    <source>
        <dbReference type="SAM" id="MobiDB-lite"/>
    </source>
</evidence>
<evidence type="ECO:0000313" key="3">
    <source>
        <dbReference type="Proteomes" id="UP000001072"/>
    </source>
</evidence>
<dbReference type="OrthoDB" id="2506909at2759"/>
<dbReference type="AlphaFoldDB" id="F4R4N1"/>